<dbReference type="GO" id="GO:0051537">
    <property type="term" value="F:2 iron, 2 sulfur cluster binding"/>
    <property type="evidence" value="ECO:0007669"/>
    <property type="project" value="UniProtKB-KW"/>
</dbReference>
<comment type="similarity">
    <text evidence="1">Belongs to the PyrK family.</text>
</comment>
<keyword evidence="5 12" id="KW-0479">Metal-binding</keyword>
<evidence type="ECO:0000256" key="2">
    <source>
        <dbReference type="ARBA" id="ARBA00022448"/>
    </source>
</evidence>
<dbReference type="KEGG" id="awo:Awo_c16190"/>
<dbReference type="HOGENOM" id="CLU_003827_1_2_9"/>
<dbReference type="GO" id="GO:0050660">
    <property type="term" value="F:flavin adenine dinucleotide binding"/>
    <property type="evidence" value="ECO:0007669"/>
    <property type="project" value="InterPro"/>
</dbReference>
<dbReference type="AlphaFoldDB" id="H6LH63"/>
<feature type="binding site" evidence="11">
    <location>
        <begin position="66"/>
        <end position="67"/>
    </location>
    <ligand>
        <name>FAD</name>
        <dbReference type="ChEBI" id="CHEBI:57692"/>
    </ligand>
</feature>
<dbReference type="NCBIfam" id="NF000798">
    <property type="entry name" value="PRK00054.1-3"/>
    <property type="match status" value="1"/>
</dbReference>
<evidence type="ECO:0000256" key="4">
    <source>
        <dbReference type="ARBA" id="ARBA00022714"/>
    </source>
</evidence>
<dbReference type="Gene3D" id="3.40.50.80">
    <property type="entry name" value="Nucleotide-binding domain of ferredoxin-NADP reductase (FNR) module"/>
    <property type="match status" value="1"/>
</dbReference>
<keyword evidence="6 11" id="KW-0274">FAD</keyword>
<dbReference type="GO" id="GO:0006221">
    <property type="term" value="P:pyrimidine nucleotide biosynthetic process"/>
    <property type="evidence" value="ECO:0007669"/>
    <property type="project" value="InterPro"/>
</dbReference>
<dbReference type="STRING" id="931626.Awo_c16190"/>
<evidence type="ECO:0000256" key="8">
    <source>
        <dbReference type="ARBA" id="ARBA00023004"/>
    </source>
</evidence>
<dbReference type="PANTHER" id="PTHR43513:SF3">
    <property type="entry name" value="DIHYDROOROTATE DEHYDROGENASE B (NAD(+)), ELECTRON TRANSFER SUBUNIT-RELATED"/>
    <property type="match status" value="1"/>
</dbReference>
<evidence type="ECO:0000259" key="13">
    <source>
        <dbReference type="PROSITE" id="PS51384"/>
    </source>
</evidence>
<keyword evidence="3 11" id="KW-0285">Flavoprotein</keyword>
<comment type="cofactor">
    <cofactor evidence="12">
        <name>[2Fe-2S] cluster</name>
        <dbReference type="ChEBI" id="CHEBI:190135"/>
    </cofactor>
    <text evidence="12">Binds 1 [2Fe-2S] cluster per subunit.</text>
</comment>
<evidence type="ECO:0000256" key="7">
    <source>
        <dbReference type="ARBA" id="ARBA00022982"/>
    </source>
</evidence>
<feature type="binding site" evidence="12">
    <location>
        <position position="199"/>
    </location>
    <ligand>
        <name>[2Fe-2S] cluster</name>
        <dbReference type="ChEBI" id="CHEBI:190135"/>
    </ligand>
</feature>
<feature type="binding site" evidence="12">
    <location>
        <position position="204"/>
    </location>
    <ligand>
        <name>[2Fe-2S] cluster</name>
        <dbReference type="ChEBI" id="CHEBI:190135"/>
    </ligand>
</feature>
<proteinExistence type="inferred from homology"/>
<dbReference type="Pfam" id="PF10418">
    <property type="entry name" value="DHODB_Fe-S_bind"/>
    <property type="match status" value="1"/>
</dbReference>
<organism evidence="14 15">
    <name type="scientific">Acetobacterium woodii (strain ATCC 29683 / DSM 1030 / JCM 2381 / KCTC 1655 / WB1)</name>
    <dbReference type="NCBI Taxonomy" id="931626"/>
    <lineage>
        <taxon>Bacteria</taxon>
        <taxon>Bacillati</taxon>
        <taxon>Bacillota</taxon>
        <taxon>Clostridia</taxon>
        <taxon>Eubacteriales</taxon>
        <taxon>Eubacteriaceae</taxon>
        <taxon>Acetobacterium</taxon>
    </lineage>
</organism>
<dbReference type="RefSeq" id="WP_014356004.1">
    <property type="nucleotide sequence ID" value="NC_016894.1"/>
</dbReference>
<keyword evidence="8 12" id="KW-0408">Iron</keyword>
<dbReference type="PROSITE" id="PS51384">
    <property type="entry name" value="FAD_FR"/>
    <property type="match status" value="1"/>
</dbReference>
<comment type="cofactor">
    <cofactor evidence="10">
        <name>[2Fe-2S] cluster</name>
        <dbReference type="ChEBI" id="CHEBI:190135"/>
    </cofactor>
</comment>
<evidence type="ECO:0000256" key="12">
    <source>
        <dbReference type="PIRSR" id="PIRSR006816-2"/>
    </source>
</evidence>
<reference evidence="15" key="1">
    <citation type="submission" date="2011-07" db="EMBL/GenBank/DDBJ databases">
        <title>Complete genome sequence of Acetobacterium woodii.</title>
        <authorList>
            <person name="Poehlein A."/>
            <person name="Schmidt S."/>
            <person name="Kaster A.-K."/>
            <person name="Goenrich M."/>
            <person name="Vollmers J."/>
            <person name="Thuermer A."/>
            <person name="Gottschalk G."/>
            <person name="Thauer R.K."/>
            <person name="Daniel R."/>
            <person name="Mueller V."/>
        </authorList>
    </citation>
    <scope>NUCLEOTIDE SEQUENCE [LARGE SCALE GENOMIC DNA]</scope>
    <source>
        <strain evidence="15">ATCC 29683 / DSM 1030 / JCM 2381 / KCTC 1655 / WB1</strain>
    </source>
</reference>
<dbReference type="Proteomes" id="UP000007177">
    <property type="component" value="Chromosome"/>
</dbReference>
<reference evidence="14 15" key="2">
    <citation type="journal article" date="2012" name="PLoS ONE">
        <title>An ancient pathway combining carbon dioxide fixation with the generation and utilization of a sodium ion gradient for ATP synthesis.</title>
        <authorList>
            <person name="Poehlein A."/>
            <person name="Schmidt S."/>
            <person name="Kaster A.K."/>
            <person name="Goenrich M."/>
            <person name="Vollmers J."/>
            <person name="Thurmer A."/>
            <person name="Bertsch J."/>
            <person name="Schuchmann K."/>
            <person name="Voigt B."/>
            <person name="Hecker M."/>
            <person name="Daniel R."/>
            <person name="Thauer R.K."/>
            <person name="Gottschalk G."/>
            <person name="Muller V."/>
        </authorList>
    </citation>
    <scope>NUCLEOTIDE SEQUENCE [LARGE SCALE GENOMIC DNA]</scope>
    <source>
        <strain evidence="15">ATCC 29683 / DSM 1030 / JCM 2381 / KCTC 1655 / WB1</strain>
    </source>
</reference>
<dbReference type="CDD" id="cd06218">
    <property type="entry name" value="DHOD_e_trans"/>
    <property type="match status" value="1"/>
</dbReference>
<evidence type="ECO:0000256" key="1">
    <source>
        <dbReference type="ARBA" id="ARBA00006422"/>
    </source>
</evidence>
<evidence type="ECO:0000313" key="15">
    <source>
        <dbReference type="Proteomes" id="UP000007177"/>
    </source>
</evidence>
<feature type="binding site" evidence="11">
    <location>
        <begin position="44"/>
        <end position="47"/>
    </location>
    <ligand>
        <name>FAD</name>
        <dbReference type="ChEBI" id="CHEBI:57692"/>
    </ligand>
</feature>
<dbReference type="InterPro" id="IPR017938">
    <property type="entry name" value="Riboflavin_synthase-like_b-brl"/>
</dbReference>
<dbReference type="SUPFAM" id="SSF63380">
    <property type="entry name" value="Riboflavin synthase domain-like"/>
    <property type="match status" value="1"/>
</dbReference>
<dbReference type="GO" id="GO:0046872">
    <property type="term" value="F:metal ion binding"/>
    <property type="evidence" value="ECO:0007669"/>
    <property type="project" value="UniProtKB-KW"/>
</dbReference>
<gene>
    <name evidence="14" type="primary">pyrK</name>
    <name evidence="14" type="ordered locus">Awo_c16190</name>
</gene>
<dbReference type="GO" id="GO:1990663">
    <property type="term" value="F:dihydroorotate dehydrogenase (fumarate) activity"/>
    <property type="evidence" value="ECO:0007669"/>
    <property type="project" value="UniProtKB-EC"/>
</dbReference>
<evidence type="ECO:0000256" key="3">
    <source>
        <dbReference type="ARBA" id="ARBA00022630"/>
    </source>
</evidence>
<dbReference type="eggNOG" id="COG0543">
    <property type="taxonomic scope" value="Bacteria"/>
</dbReference>
<accession>H6LH63</accession>
<feature type="binding site" evidence="12">
    <location>
        <position position="219"/>
    </location>
    <ligand>
        <name>[2Fe-2S] cluster</name>
        <dbReference type="ChEBI" id="CHEBI:190135"/>
    </ligand>
</feature>
<dbReference type="InterPro" id="IPR037117">
    <property type="entry name" value="Dihydroorotate_DH_ele_sf"/>
</dbReference>
<comment type="cofactor">
    <cofactor evidence="11">
        <name>FAD</name>
        <dbReference type="ChEBI" id="CHEBI:57692"/>
    </cofactor>
    <text evidence="11">Binds 1 FAD per subunit.</text>
</comment>
<feature type="binding site" evidence="11">
    <location>
        <begin position="59"/>
        <end position="61"/>
    </location>
    <ligand>
        <name>FAD</name>
        <dbReference type="ChEBI" id="CHEBI:57692"/>
    </ligand>
</feature>
<dbReference type="InterPro" id="IPR019480">
    <property type="entry name" value="Dihydroorotate_DH_Fe-S-bd"/>
</dbReference>
<feature type="binding site" evidence="12">
    <location>
        <position position="207"/>
    </location>
    <ligand>
        <name>[2Fe-2S] cluster</name>
        <dbReference type="ChEBI" id="CHEBI:190135"/>
    </ligand>
</feature>
<evidence type="ECO:0000256" key="9">
    <source>
        <dbReference type="ARBA" id="ARBA00023014"/>
    </source>
</evidence>
<evidence type="ECO:0000256" key="10">
    <source>
        <dbReference type="ARBA" id="ARBA00034078"/>
    </source>
</evidence>
<dbReference type="Gene3D" id="2.10.240.10">
    <property type="entry name" value="Dihydroorotate dehydrogenase, electron transfer subunit"/>
    <property type="match status" value="1"/>
</dbReference>
<keyword evidence="14" id="KW-0560">Oxidoreductase</keyword>
<dbReference type="PANTHER" id="PTHR43513">
    <property type="entry name" value="DIHYDROOROTATE DEHYDROGENASE B (NAD(+)), ELECTRON TRANSFER SUBUNIT"/>
    <property type="match status" value="1"/>
</dbReference>
<dbReference type="InterPro" id="IPR039261">
    <property type="entry name" value="FNR_nucleotide-bd"/>
</dbReference>
<evidence type="ECO:0000256" key="5">
    <source>
        <dbReference type="ARBA" id="ARBA00022723"/>
    </source>
</evidence>
<dbReference type="InterPro" id="IPR050353">
    <property type="entry name" value="PyrK_electron_transfer"/>
</dbReference>
<dbReference type="OrthoDB" id="9789468at2"/>
<protein>
    <submittedName>
        <fullName evidence="14">Dihydroorotate dehydrogenase electron transfer subunit PyrK</fullName>
        <ecNumber evidence="14">1.3.98.1</ecNumber>
    </submittedName>
</protein>
<evidence type="ECO:0000313" key="14">
    <source>
        <dbReference type="EMBL" id="AFA48401.1"/>
    </source>
</evidence>
<dbReference type="SUPFAM" id="SSF52343">
    <property type="entry name" value="Ferredoxin reductase-like, C-terminal NADP-linked domain"/>
    <property type="match status" value="1"/>
</dbReference>
<feature type="domain" description="FAD-binding FR-type" evidence="13">
    <location>
        <begin position="1"/>
        <end position="91"/>
    </location>
</feature>
<keyword evidence="4 12" id="KW-0001">2Fe-2S</keyword>
<sequence>MAVIQSNTAVIPGIYKMCVDFSGEVKPGQFFMLRAWDKDPLLSRPISVHDYQSGQLTFLYQVVGKGTEILATLLPGNEVTIQGPYGNGFPQVNTDLCVVGGGIGTAPLYYLIRKFKAENPNKKCRIYLGFRDYPYGVDEFAAVADEVILDVGGIITDKLSVLPEETVITCGPEIMMTAVAKVVPPENTVYVSLEAHMACGIGACLGCTCETKAGNKKVCKDGPVFERGVVFNV</sequence>
<keyword evidence="9 12" id="KW-0411">Iron-sulfur</keyword>
<dbReference type="InterPro" id="IPR017927">
    <property type="entry name" value="FAD-bd_FR_type"/>
</dbReference>
<evidence type="ECO:0000256" key="6">
    <source>
        <dbReference type="ARBA" id="ARBA00022827"/>
    </source>
</evidence>
<keyword evidence="2" id="KW-0813">Transport</keyword>
<dbReference type="EC" id="1.3.98.1" evidence="14"/>
<evidence type="ECO:0000256" key="11">
    <source>
        <dbReference type="PIRSR" id="PIRSR006816-1"/>
    </source>
</evidence>
<keyword evidence="15" id="KW-1185">Reference proteome</keyword>
<name>H6LH63_ACEWD</name>
<dbReference type="Gene3D" id="2.40.30.10">
    <property type="entry name" value="Translation factors"/>
    <property type="match status" value="1"/>
</dbReference>
<dbReference type="EMBL" id="CP002987">
    <property type="protein sequence ID" value="AFA48401.1"/>
    <property type="molecule type" value="Genomic_DNA"/>
</dbReference>
<dbReference type="InterPro" id="IPR012165">
    <property type="entry name" value="Cyt_c3_hydrogenase_gsu"/>
</dbReference>
<dbReference type="PIRSF" id="PIRSF006816">
    <property type="entry name" value="Cyc3_hyd_g"/>
    <property type="match status" value="1"/>
</dbReference>
<keyword evidence="7" id="KW-0249">Electron transport</keyword>